<dbReference type="PROSITE" id="PS50228">
    <property type="entry name" value="SUEL_LECTIN"/>
    <property type="match status" value="1"/>
</dbReference>
<keyword evidence="4" id="KW-1185">Reference proteome</keyword>
<dbReference type="AlphaFoldDB" id="A0A7M5WXC2"/>
<feature type="signal peptide" evidence="1">
    <location>
        <begin position="1"/>
        <end position="24"/>
    </location>
</feature>
<organism evidence="3 4">
    <name type="scientific">Clytia hemisphaerica</name>
    <dbReference type="NCBI Taxonomy" id="252671"/>
    <lineage>
        <taxon>Eukaryota</taxon>
        <taxon>Metazoa</taxon>
        <taxon>Cnidaria</taxon>
        <taxon>Hydrozoa</taxon>
        <taxon>Hydroidolina</taxon>
        <taxon>Leptothecata</taxon>
        <taxon>Obeliida</taxon>
        <taxon>Clytiidae</taxon>
        <taxon>Clytia</taxon>
    </lineage>
</organism>
<keyword evidence="1" id="KW-0732">Signal</keyword>
<feature type="domain" description="SUEL-type lectin" evidence="2">
    <location>
        <begin position="42"/>
        <end position="138"/>
    </location>
</feature>
<dbReference type="EnsemblMetazoa" id="CLYHEMT014630.1">
    <property type="protein sequence ID" value="CLYHEMP014630.1"/>
    <property type="gene ID" value="CLYHEMG014630"/>
</dbReference>
<evidence type="ECO:0000256" key="1">
    <source>
        <dbReference type="SAM" id="SignalP"/>
    </source>
</evidence>
<dbReference type="Proteomes" id="UP000594262">
    <property type="component" value="Unplaced"/>
</dbReference>
<dbReference type="Pfam" id="PF02140">
    <property type="entry name" value="SUEL_Lectin"/>
    <property type="match status" value="1"/>
</dbReference>
<dbReference type="GO" id="GO:0030246">
    <property type="term" value="F:carbohydrate binding"/>
    <property type="evidence" value="ECO:0007669"/>
    <property type="project" value="InterPro"/>
</dbReference>
<proteinExistence type="predicted"/>
<dbReference type="PANTHER" id="PTHR46780">
    <property type="entry name" value="PROTEIN EVA-1"/>
    <property type="match status" value="1"/>
</dbReference>
<evidence type="ECO:0000259" key="2">
    <source>
        <dbReference type="PROSITE" id="PS50228"/>
    </source>
</evidence>
<dbReference type="RefSeq" id="XP_066916032.1">
    <property type="nucleotide sequence ID" value="XM_067059931.1"/>
</dbReference>
<reference evidence="3" key="1">
    <citation type="submission" date="2021-01" db="UniProtKB">
        <authorList>
            <consortium name="EnsemblMetazoa"/>
        </authorList>
    </citation>
    <scope>IDENTIFICATION</scope>
</reference>
<dbReference type="OrthoDB" id="5970528at2759"/>
<accession>A0A7M5WXC2</accession>
<name>A0A7M5WXC2_9CNID</name>
<dbReference type="InterPro" id="IPR043159">
    <property type="entry name" value="Lectin_gal-bd_sf"/>
</dbReference>
<dbReference type="Gene3D" id="2.60.120.740">
    <property type="match status" value="1"/>
</dbReference>
<sequence>MIISKHTSMLLMTSLLLMISMVTSHRGHVTNWLISKPNEMVACDKENMNLMCDHYQGIRITEAFWGRDNDFECQVDDPLSPLSHKENCLPLPKNLPFQKVEEECQDKTVCNVAAPSLGVDMEICPHVRKYLRVKYECRQLDGM</sequence>
<dbReference type="GeneID" id="136803196"/>
<evidence type="ECO:0000313" key="4">
    <source>
        <dbReference type="Proteomes" id="UP000594262"/>
    </source>
</evidence>
<feature type="chain" id="PRO_5029542361" description="SUEL-type lectin domain-containing protein" evidence="1">
    <location>
        <begin position="25"/>
        <end position="143"/>
    </location>
</feature>
<protein>
    <recommendedName>
        <fullName evidence="2">SUEL-type lectin domain-containing protein</fullName>
    </recommendedName>
</protein>
<evidence type="ECO:0000313" key="3">
    <source>
        <dbReference type="EnsemblMetazoa" id="CLYHEMP014630.1"/>
    </source>
</evidence>
<dbReference type="InterPro" id="IPR000922">
    <property type="entry name" value="Lectin_gal-bd_dom"/>
</dbReference>